<sequence>MKNHLIFVYLALCISTALAYLAGDSCEPTDSLSKKGPCQNETLACDDSTNKCVLLGCRIDEPIFDWPSNLPQPPICNSTEYCPDSLLKCLPKTKLGDICSINRDESCEGENGTCLNQRCVAKNVPLGQQCIIDSISAYLNNRDNCLTGLFCSTNNGVCVSALENDEPCSEDRQCHSGNCKSNICQNEVEYNHFPTWGYILIVVGCVVVIASCLLFIYLRRRRRMNAYKKSVADLRLYRQSVISNSTHGNASSTLTNPSTESGVKVQSFSKEPQP</sequence>
<keyword evidence="2" id="KW-1133">Transmembrane helix</keyword>
<feature type="signal peptide" evidence="3">
    <location>
        <begin position="1"/>
        <end position="19"/>
    </location>
</feature>
<keyword evidence="2" id="KW-0812">Transmembrane</keyword>
<evidence type="ECO:0000313" key="5">
    <source>
        <dbReference type="Proteomes" id="UP001479436"/>
    </source>
</evidence>
<keyword evidence="5" id="KW-1185">Reference proteome</keyword>
<keyword evidence="2" id="KW-0472">Membrane</keyword>
<feature type="region of interest" description="Disordered" evidence="1">
    <location>
        <begin position="246"/>
        <end position="274"/>
    </location>
</feature>
<name>A0ABR2W5J2_9FUNG</name>
<evidence type="ECO:0000256" key="2">
    <source>
        <dbReference type="SAM" id="Phobius"/>
    </source>
</evidence>
<evidence type="ECO:0000313" key="4">
    <source>
        <dbReference type="EMBL" id="KAK9719963.1"/>
    </source>
</evidence>
<gene>
    <name evidence="4" type="ORF">K7432_004447</name>
</gene>
<protein>
    <submittedName>
        <fullName evidence="4">Uncharacterized protein</fullName>
    </submittedName>
</protein>
<accession>A0ABR2W5J2</accession>
<keyword evidence="3" id="KW-0732">Signal</keyword>
<reference evidence="4 5" key="1">
    <citation type="submission" date="2023-04" db="EMBL/GenBank/DDBJ databases">
        <title>Genome of Basidiobolus ranarum AG-B5.</title>
        <authorList>
            <person name="Stajich J.E."/>
            <person name="Carter-House D."/>
            <person name="Gryganskyi A."/>
        </authorList>
    </citation>
    <scope>NUCLEOTIDE SEQUENCE [LARGE SCALE GENOMIC DNA]</scope>
    <source>
        <strain evidence="4 5">AG-B5</strain>
    </source>
</reference>
<dbReference type="EMBL" id="JASJQH010007029">
    <property type="protein sequence ID" value="KAK9719963.1"/>
    <property type="molecule type" value="Genomic_DNA"/>
</dbReference>
<feature type="transmembrane region" description="Helical" evidence="2">
    <location>
        <begin position="196"/>
        <end position="218"/>
    </location>
</feature>
<evidence type="ECO:0000256" key="1">
    <source>
        <dbReference type="SAM" id="MobiDB-lite"/>
    </source>
</evidence>
<evidence type="ECO:0000256" key="3">
    <source>
        <dbReference type="SAM" id="SignalP"/>
    </source>
</evidence>
<proteinExistence type="predicted"/>
<dbReference type="Proteomes" id="UP001479436">
    <property type="component" value="Unassembled WGS sequence"/>
</dbReference>
<feature type="chain" id="PRO_5046420719" evidence="3">
    <location>
        <begin position="20"/>
        <end position="274"/>
    </location>
</feature>
<comment type="caution">
    <text evidence="4">The sequence shown here is derived from an EMBL/GenBank/DDBJ whole genome shotgun (WGS) entry which is preliminary data.</text>
</comment>
<organism evidence="4 5">
    <name type="scientific">Basidiobolus ranarum</name>
    <dbReference type="NCBI Taxonomy" id="34480"/>
    <lineage>
        <taxon>Eukaryota</taxon>
        <taxon>Fungi</taxon>
        <taxon>Fungi incertae sedis</taxon>
        <taxon>Zoopagomycota</taxon>
        <taxon>Entomophthoromycotina</taxon>
        <taxon>Basidiobolomycetes</taxon>
        <taxon>Basidiobolales</taxon>
        <taxon>Basidiobolaceae</taxon>
        <taxon>Basidiobolus</taxon>
    </lineage>
</organism>